<name>A0AA39QXM0_9LECA</name>
<reference evidence="2" key="1">
    <citation type="submission" date="2023-03" db="EMBL/GenBank/DDBJ databases">
        <title>Complete genome of Cladonia borealis.</title>
        <authorList>
            <person name="Park H."/>
        </authorList>
    </citation>
    <scope>NUCLEOTIDE SEQUENCE</scope>
    <source>
        <strain evidence="2">ANT050790</strain>
    </source>
</reference>
<dbReference type="Proteomes" id="UP001166286">
    <property type="component" value="Unassembled WGS sequence"/>
</dbReference>
<protein>
    <submittedName>
        <fullName evidence="2">Uncharacterized protein</fullName>
    </submittedName>
</protein>
<evidence type="ECO:0000313" key="2">
    <source>
        <dbReference type="EMBL" id="KAK0509603.1"/>
    </source>
</evidence>
<evidence type="ECO:0000313" key="3">
    <source>
        <dbReference type="Proteomes" id="UP001166286"/>
    </source>
</evidence>
<feature type="region of interest" description="Disordered" evidence="1">
    <location>
        <begin position="109"/>
        <end position="130"/>
    </location>
</feature>
<accession>A0AA39QXM0</accession>
<sequence length="130" mass="14669">MSILHSSICSPHPTRRAAVQLGPSSLEEWLAFKVQRSDAPPTLPPLIQILQTFVSLVFLPNALLGAHEVEASVRDITTYVDKTLYDQDWALGRYEQWLKVLEVKRRRDAGESLDPKNNASNTSQVCNRRV</sequence>
<comment type="caution">
    <text evidence="2">The sequence shown here is derived from an EMBL/GenBank/DDBJ whole genome shotgun (WGS) entry which is preliminary data.</text>
</comment>
<dbReference type="EMBL" id="JAFEKC020000018">
    <property type="protein sequence ID" value="KAK0509603.1"/>
    <property type="molecule type" value="Genomic_DNA"/>
</dbReference>
<proteinExistence type="predicted"/>
<keyword evidence="3" id="KW-1185">Reference proteome</keyword>
<dbReference type="AlphaFoldDB" id="A0AA39QXM0"/>
<evidence type="ECO:0000256" key="1">
    <source>
        <dbReference type="SAM" id="MobiDB-lite"/>
    </source>
</evidence>
<gene>
    <name evidence="2" type="ORF">JMJ35_007997</name>
</gene>
<organism evidence="2 3">
    <name type="scientific">Cladonia borealis</name>
    <dbReference type="NCBI Taxonomy" id="184061"/>
    <lineage>
        <taxon>Eukaryota</taxon>
        <taxon>Fungi</taxon>
        <taxon>Dikarya</taxon>
        <taxon>Ascomycota</taxon>
        <taxon>Pezizomycotina</taxon>
        <taxon>Lecanoromycetes</taxon>
        <taxon>OSLEUM clade</taxon>
        <taxon>Lecanoromycetidae</taxon>
        <taxon>Lecanorales</taxon>
        <taxon>Lecanorineae</taxon>
        <taxon>Cladoniaceae</taxon>
        <taxon>Cladonia</taxon>
    </lineage>
</organism>
<feature type="compositionally biased region" description="Polar residues" evidence="1">
    <location>
        <begin position="115"/>
        <end position="130"/>
    </location>
</feature>